<dbReference type="Pfam" id="PF11684">
    <property type="entry name" value="DUF3280"/>
    <property type="match status" value="1"/>
</dbReference>
<organism evidence="1">
    <name type="scientific">Paracoccus denitrificans</name>
    <dbReference type="NCBI Taxonomy" id="266"/>
    <lineage>
        <taxon>Bacteria</taxon>
        <taxon>Pseudomonadati</taxon>
        <taxon>Pseudomonadota</taxon>
        <taxon>Alphaproteobacteria</taxon>
        <taxon>Rhodobacterales</taxon>
        <taxon>Paracoccaceae</taxon>
        <taxon>Paracoccus</taxon>
    </lineage>
</organism>
<proteinExistence type="predicted"/>
<dbReference type="EMBL" id="U34346">
    <property type="protein sequence ID" value="AAC44559.1"/>
    <property type="molecule type" value="Genomic_DNA"/>
</dbReference>
<name>Q51675_PARDE</name>
<reference evidence="1" key="1">
    <citation type="thesis" date="1995" institute="Unknown Institution">
        <authorList>
            <person name="Ras J."/>
        </authorList>
    </citation>
    <scope>NUCLEOTIDE SEQUENCE</scope>
</reference>
<reference evidence="1" key="2">
    <citation type="journal article" date="1996" name="J. Bacteriol.">
        <title>S-formylglutathione hydrolase of Paracoccus denitrificans is homologous to human esterase D: a universal pathway for formaldehyde detoxification?</title>
        <authorList>
            <person name="Harms N."/>
            <person name="Ras J."/>
            <person name="Reijnders W.N.M."/>
            <person name="van Spanning R.J.M."/>
            <person name="Stouthamer A.H."/>
        </authorList>
    </citation>
    <scope>NUCLEOTIDE SEQUENCE</scope>
</reference>
<accession>Q51675</accession>
<protein>
    <submittedName>
        <fullName evidence="1">Uncharacterized protein</fullName>
    </submittedName>
</protein>
<sequence>MAETVIAEDLRSRGFTLLDPPADQVARIKNPTQSNGSDSRIARDMGAHYAISGEVQKVSNLILSLNLYIRDAESGDTVRAGVVDIRGNTDESFHGEPYRSETPATLAGAQVIDAAEAMRLHAQGVPFIDVLPRTARPEGLPEARFGTNRRIFPFPARPGFTIPDMTGWPRRNRRGWPRGWHGCRGATGLRPW</sequence>
<evidence type="ECO:0000313" key="1">
    <source>
        <dbReference type="EMBL" id="AAC44559.1"/>
    </source>
</evidence>
<dbReference type="AlphaFoldDB" id="Q51675"/>
<dbReference type="InterPro" id="IPR021698">
    <property type="entry name" value="DUF3280"/>
</dbReference>